<sequence>MQRQSFCFFLQSVSGVNELPLTRRDKEDSQTFYRVHLTLFNPANKTFVGSTYEGVLRRPQMESTDTFKCRFQSLHYFMLDKEVEYELVIEVVLVIVDLFNRVEREIGLGWQKIPIPDASTLIDISECINLSFYKNVQVDELNPGTPRAMLTGADFTQEADRDLPTFRYCLMMHRWLDDFYTILPINTIFDDRNGTSTPVGIVSPHMLLLLRSAFAQQIEDIRDHLRFPLIDPSLANRNSIQRMKKKKKHKRDGISEDEVGDDEMVRIQPINKRAGSAQPRRGIGSLPPINKNMGSARDSQGRQISPAPDNNQNISISQQDITGTQIITPGYPSIQRSLSRDVDFVVSDIRKLPRDVRDRMIFYEVISRKSSREFVVIYAMRKKLLESLMTRVKKGKEEANQNVDPNQNALVTISGKSVGSQTQIVDTGYDNDEFGEYGQDNTKVRPQLLKDDWKGYRLDEGNQIIKDQTQGIEQKVSGENIFNEIFGDDSYAFQFEENRGDDYDIDNDGIGGSWRILPQVGGAAWLDRVSWRRVDFDPKWELAPQSFGREFRARVICGHHKMRLKLPRGYRTTRGLAMLRPWLYGVSFLKPLRQETIPLKICDFKVLIPAGYDEMLKVQTNFVRLDEQGITNDSANVQILERQLVIVQHNSRSIMGQIITRDLITGQKVQVKQGGRMKWMNVLQLPKQDTKEQKKPGMEAKPLSQNIIIPTAYPHPKYAILFAILYKLEVPISVAQEGEPLKRNPKKLIAKIPVPSKTIKTVWLGWTEVVPFRFAKRHTRMDNEREYDKWINKDQDQEDDDESEDDDYDQSDIEGEDASTDFGQRSQIRRNKRRNFRNNKKNETLNRSQIDDQDYTGEEVEKDSEDDLDFEGKKLPHKKDLDQTLVDDTDNQRPNKILRELRRHALLSCPKLCIPEKIAKQYPELSKLPPQHFSRFFLRRTPYVSLFFDQLTPTWVYDPTRAPFGEDLLPPKQYPLLPQQDTIFDKQIHEQDVEHLQRRGAGVVWRQWEDGGWSSNAEYSQDTGSILPPAWVHPKPKFTGSNNNQANTNNKQIKQGKTFGGQSQKNFRQVAPCHELAFPFNVLHPHTQPFFIDRGITSGPKEMPTGIYPSEYPPFIKYKLFLPDDFYDRIPVYLLPPWGQRPSNPRNEPIPVKQSQLPPKAPEPQVEPEPEQQPIPQRRSVSAPPQEIQQCPLPQPYNRQRRIPEKDNQLCSEFTFQFIQFEGTGRGVGFGQQQQQRDVVEYEVEQSGDNRSFSTYAYAQPATFNRIIDNNNILPDELTQQNEQFGSNKISFPIKPFFTFRFFSLPRAFTDIGTTVNARDEQENSNIRRANIISRDGQPLKLVLKVDNTQMFQVPSITSQHTPALHNVSSSTPSSSSTSQSQSSSQSSTNLSNKEIDNILPFRLDGDAYPTILNTTQTLPEYLYEHSLQVDVYDSVTQQHIGIANLRLSKLGELVENGTSNEYKQRNNQGGDTWKVDLWTPLDIITNKQQDGQQDGQNSIDISAELLQSGNGGLDIQLASPVPPLNKHLGKLTIQIIHKRVPLIGNIEDDPADLIRILDERRLRQNMRGNRFGQFGEDSVKLNNMRLTPYANEIRRTPNPKSNLYSEQYFNESGHILQEVDDERQRKKKEMLSELNLRNSSTTRIIYPSFAQPLYFDIPFANMHNTPIEVDVIINTNIVGKNKRLGQQVNQEERDLRVLSFDEAIHLRRVLGIKISGNAELDGVGLDDLASGDGNAAVTSMTSMGQLQQHFKLDQKKSFNIPMLFQSFDAGTQGLRTSITGDGIERQSILSISQPQPTISNAINFSRGSSTTSTSIITLGNHREPFGISGPQSQPITPRIVEVTIINSLSKTILTRTHIIICPQGHITNRTFRAYSEENKPFKINLTLPSASQSRGGSANSSHQRYRGGSFEKSVRVARSVGFNVHVESKVGVNERNMQRQAPQQIITISGPARQPLNPQQLQQYHTQTASLTPPYKVEIALFNDRECGWLFEIWEVLIFALPRREFNINQGEKVDITELILPLSNPHFLPSQQKLLPSLTQQQRNDLISNGGFSTSQQSHLIIEKAAGEDEQSQGGEICACTAINHPSHPILVNLSSSGGGPQRSRKGSDQQQQGGLSGTWIIDADIGVAPRYG</sequence>
<dbReference type="InterPro" id="IPR029775">
    <property type="entry name" value="NPHP4"/>
</dbReference>
<feature type="region of interest" description="Disordered" evidence="1">
    <location>
        <begin position="238"/>
        <end position="258"/>
    </location>
</feature>
<dbReference type="OrthoDB" id="10683334at2759"/>
<proteinExistence type="predicted"/>
<feature type="region of interest" description="Disordered" evidence="1">
    <location>
        <begin position="789"/>
        <end position="875"/>
    </location>
</feature>
<gene>
    <name evidence="2" type="ORF">EZS28_000805</name>
</gene>
<feature type="region of interest" description="Disordered" evidence="1">
    <location>
        <begin position="273"/>
        <end position="312"/>
    </location>
</feature>
<feature type="region of interest" description="Disordered" evidence="1">
    <location>
        <begin position="1137"/>
        <end position="1199"/>
    </location>
</feature>
<feature type="compositionally biased region" description="Acidic residues" evidence="1">
    <location>
        <begin position="851"/>
        <end position="869"/>
    </location>
</feature>
<feature type="compositionally biased region" description="Polar residues" evidence="1">
    <location>
        <begin position="297"/>
        <end position="312"/>
    </location>
</feature>
<feature type="region of interest" description="Disordered" evidence="1">
    <location>
        <begin position="1363"/>
        <end position="1392"/>
    </location>
</feature>
<evidence type="ECO:0000256" key="1">
    <source>
        <dbReference type="SAM" id="MobiDB-lite"/>
    </source>
</evidence>
<feature type="compositionally biased region" description="Basic residues" evidence="1">
    <location>
        <begin position="827"/>
        <end position="839"/>
    </location>
</feature>
<reference evidence="2 3" key="1">
    <citation type="submission" date="2019-03" db="EMBL/GenBank/DDBJ databases">
        <title>Single cell metagenomics reveals metabolic interactions within the superorganism composed of flagellate Streblomastix strix and complex community of Bacteroidetes bacteria on its surface.</title>
        <authorList>
            <person name="Treitli S.C."/>
            <person name="Kolisko M."/>
            <person name="Husnik F."/>
            <person name="Keeling P."/>
            <person name="Hampl V."/>
        </authorList>
    </citation>
    <scope>NUCLEOTIDE SEQUENCE [LARGE SCALE GENOMIC DNA]</scope>
    <source>
        <strain evidence="2">ST1C</strain>
    </source>
</reference>
<comment type="caution">
    <text evidence="2">The sequence shown here is derived from an EMBL/GenBank/DDBJ whole genome shotgun (WGS) entry which is preliminary data.</text>
</comment>
<evidence type="ECO:0000313" key="2">
    <source>
        <dbReference type="EMBL" id="KAA6403665.1"/>
    </source>
</evidence>
<dbReference type="EMBL" id="SNRW01000074">
    <property type="protein sequence ID" value="KAA6403665.1"/>
    <property type="molecule type" value="Genomic_DNA"/>
</dbReference>
<dbReference type="Proteomes" id="UP000324800">
    <property type="component" value="Unassembled WGS sequence"/>
</dbReference>
<feature type="region of interest" description="Disordered" evidence="1">
    <location>
        <begin position="2093"/>
        <end position="2118"/>
    </location>
</feature>
<feature type="compositionally biased region" description="Pro residues" evidence="1">
    <location>
        <begin position="1159"/>
        <end position="1173"/>
    </location>
</feature>
<dbReference type="GO" id="GO:0097730">
    <property type="term" value="C:non-motile cilium"/>
    <property type="evidence" value="ECO:0007669"/>
    <property type="project" value="InterPro"/>
</dbReference>
<feature type="compositionally biased region" description="Low complexity" evidence="1">
    <location>
        <begin position="1369"/>
        <end position="1389"/>
    </location>
</feature>
<evidence type="ECO:0000313" key="3">
    <source>
        <dbReference type="Proteomes" id="UP000324800"/>
    </source>
</evidence>
<protein>
    <submittedName>
        <fullName evidence="2">Uncharacterized protein</fullName>
    </submittedName>
</protein>
<accession>A0A5J4XAY1</accession>
<dbReference type="GO" id="GO:0005856">
    <property type="term" value="C:cytoskeleton"/>
    <property type="evidence" value="ECO:0007669"/>
    <property type="project" value="InterPro"/>
</dbReference>
<feature type="compositionally biased region" description="Acidic residues" evidence="1">
    <location>
        <begin position="796"/>
        <end position="819"/>
    </location>
</feature>
<dbReference type="PANTHER" id="PTHR31043">
    <property type="entry name" value="NEPHROCYSTIN-4"/>
    <property type="match status" value="1"/>
</dbReference>
<organism evidence="2 3">
    <name type="scientific">Streblomastix strix</name>
    <dbReference type="NCBI Taxonomy" id="222440"/>
    <lineage>
        <taxon>Eukaryota</taxon>
        <taxon>Metamonada</taxon>
        <taxon>Preaxostyla</taxon>
        <taxon>Oxymonadida</taxon>
        <taxon>Streblomastigidae</taxon>
        <taxon>Streblomastix</taxon>
    </lineage>
</organism>
<name>A0A5J4XAY1_9EUKA</name>
<feature type="compositionally biased region" description="Basic residues" evidence="1">
    <location>
        <begin position="242"/>
        <end position="251"/>
    </location>
</feature>
<dbReference type="PANTHER" id="PTHR31043:SF3">
    <property type="entry name" value="NEPHROCYSTIN-4"/>
    <property type="match status" value="1"/>
</dbReference>
<dbReference type="GO" id="GO:0090090">
    <property type="term" value="P:negative regulation of canonical Wnt signaling pathway"/>
    <property type="evidence" value="ECO:0007669"/>
    <property type="project" value="InterPro"/>
</dbReference>